<dbReference type="Proteomes" id="UP001165122">
    <property type="component" value="Unassembled WGS sequence"/>
</dbReference>
<keyword evidence="2" id="KW-1185">Reference proteome</keyword>
<name>A0A9W7ALD3_9STRA</name>
<sequence>MGACNSVLAGADGAKISESQKIAYLKNTPFYLYLDDAHLGAFAACFNKSRRIQAGQFLMGGNEDIFVVASGEMSLAVTLPSSNTKSGNSKGFLASKVAGDIVNKADTTTMAKRRVSNAKLQTFVEGVETVAKVSLRSLGTVSLGESFYGGSRTFVMSPP</sequence>
<evidence type="ECO:0000313" key="2">
    <source>
        <dbReference type="Proteomes" id="UP001165122"/>
    </source>
</evidence>
<organism evidence="1 2">
    <name type="scientific">Triparma laevis f. longispina</name>
    <dbReference type="NCBI Taxonomy" id="1714387"/>
    <lineage>
        <taxon>Eukaryota</taxon>
        <taxon>Sar</taxon>
        <taxon>Stramenopiles</taxon>
        <taxon>Ochrophyta</taxon>
        <taxon>Bolidophyceae</taxon>
        <taxon>Parmales</taxon>
        <taxon>Triparmaceae</taxon>
        <taxon>Triparma</taxon>
    </lineage>
</organism>
<dbReference type="EMBL" id="BRXW01000682">
    <property type="protein sequence ID" value="GMH73829.1"/>
    <property type="molecule type" value="Genomic_DNA"/>
</dbReference>
<feature type="non-terminal residue" evidence="1">
    <location>
        <position position="159"/>
    </location>
</feature>
<proteinExistence type="predicted"/>
<dbReference type="AlphaFoldDB" id="A0A9W7ALD3"/>
<evidence type="ECO:0000313" key="1">
    <source>
        <dbReference type="EMBL" id="GMH73829.1"/>
    </source>
</evidence>
<protein>
    <submittedName>
        <fullName evidence="1">Uncharacterized protein</fullName>
    </submittedName>
</protein>
<comment type="caution">
    <text evidence="1">The sequence shown here is derived from an EMBL/GenBank/DDBJ whole genome shotgun (WGS) entry which is preliminary data.</text>
</comment>
<gene>
    <name evidence="1" type="ORF">TrLO_g7099</name>
</gene>
<reference evidence="2" key="1">
    <citation type="journal article" date="2023" name="Commun. Biol.">
        <title>Genome analysis of Parmales, the sister group of diatoms, reveals the evolutionary specialization of diatoms from phago-mixotrophs to photoautotrophs.</title>
        <authorList>
            <person name="Ban H."/>
            <person name="Sato S."/>
            <person name="Yoshikawa S."/>
            <person name="Yamada K."/>
            <person name="Nakamura Y."/>
            <person name="Ichinomiya M."/>
            <person name="Sato N."/>
            <person name="Blanc-Mathieu R."/>
            <person name="Endo H."/>
            <person name="Kuwata A."/>
            <person name="Ogata H."/>
        </authorList>
    </citation>
    <scope>NUCLEOTIDE SEQUENCE [LARGE SCALE GENOMIC DNA]</scope>
    <source>
        <strain evidence="2">NIES 3700</strain>
    </source>
</reference>
<dbReference type="OrthoDB" id="196547at2759"/>
<accession>A0A9W7ALD3</accession>